<organism evidence="3 4">
    <name type="scientific">Aurantiacibacter aquimixticola</name>
    <dbReference type="NCBI Taxonomy" id="1958945"/>
    <lineage>
        <taxon>Bacteria</taxon>
        <taxon>Pseudomonadati</taxon>
        <taxon>Pseudomonadota</taxon>
        <taxon>Alphaproteobacteria</taxon>
        <taxon>Sphingomonadales</taxon>
        <taxon>Erythrobacteraceae</taxon>
        <taxon>Aurantiacibacter</taxon>
    </lineage>
</organism>
<comment type="similarity">
    <text evidence="1">Belongs to the bactofilin family.</text>
</comment>
<sequence>MFSKKPEQDSELTPPTPPIRSAPVAKNGNSTFSVIGPDVTIRGNIEATVDLHVDGKVVGDIACASLVQGESSRVEGEIKAESARLSGEVSGKIEARELVVLRSARIEGDVSYETLTIEQGANVDGRFAPLGNNRRSSDKPAAQQQPQQTPAKDVKKGDGEPSLSLAG</sequence>
<keyword evidence="4" id="KW-1185">Reference proteome</keyword>
<evidence type="ECO:0000256" key="2">
    <source>
        <dbReference type="SAM" id="MobiDB-lite"/>
    </source>
</evidence>
<feature type="compositionally biased region" description="Low complexity" evidence="2">
    <location>
        <begin position="140"/>
        <end position="151"/>
    </location>
</feature>
<gene>
    <name evidence="3" type="ORF">D6201_09730</name>
</gene>
<dbReference type="AlphaFoldDB" id="A0A419RUZ0"/>
<reference evidence="3 4" key="1">
    <citation type="journal article" date="2017" name="Int. J. Syst. Evol. Microbiol.">
        <title>Erythrobacter aquimixticola sp. nov., isolated from the junction between the ocean and a freshwater spring.</title>
        <authorList>
            <person name="Park S."/>
            <person name="Jung Y.T."/>
            <person name="Choi S.J."/>
            <person name="Yoon J.H."/>
        </authorList>
    </citation>
    <scope>NUCLEOTIDE SEQUENCE [LARGE SCALE GENOMIC DNA]</scope>
    <source>
        <strain evidence="3 4">JSSK-14</strain>
    </source>
</reference>
<feature type="region of interest" description="Disordered" evidence="2">
    <location>
        <begin position="125"/>
        <end position="167"/>
    </location>
</feature>
<evidence type="ECO:0000313" key="3">
    <source>
        <dbReference type="EMBL" id="RJY09601.1"/>
    </source>
</evidence>
<dbReference type="OrthoDB" id="5738271at2"/>
<dbReference type="Proteomes" id="UP000285232">
    <property type="component" value="Unassembled WGS sequence"/>
</dbReference>
<evidence type="ECO:0000256" key="1">
    <source>
        <dbReference type="ARBA" id="ARBA00044755"/>
    </source>
</evidence>
<proteinExistence type="inferred from homology"/>
<dbReference type="InterPro" id="IPR007607">
    <property type="entry name" value="BacA/B"/>
</dbReference>
<accession>A0A419RUZ0</accession>
<dbReference type="EMBL" id="RAHX01000001">
    <property type="protein sequence ID" value="RJY09601.1"/>
    <property type="molecule type" value="Genomic_DNA"/>
</dbReference>
<comment type="caution">
    <text evidence="3">The sequence shown here is derived from an EMBL/GenBank/DDBJ whole genome shotgun (WGS) entry which is preliminary data.</text>
</comment>
<dbReference type="Pfam" id="PF04519">
    <property type="entry name" value="Bactofilin"/>
    <property type="match status" value="1"/>
</dbReference>
<protein>
    <submittedName>
        <fullName evidence="3">Polymer-forming cytoskeletal protein</fullName>
    </submittedName>
</protein>
<dbReference type="PANTHER" id="PTHR35024">
    <property type="entry name" value="HYPOTHETICAL CYTOSOLIC PROTEIN"/>
    <property type="match status" value="1"/>
</dbReference>
<name>A0A419RUZ0_9SPHN</name>
<feature type="region of interest" description="Disordered" evidence="2">
    <location>
        <begin position="1"/>
        <end position="30"/>
    </location>
</feature>
<dbReference type="PANTHER" id="PTHR35024:SF4">
    <property type="entry name" value="POLYMER-FORMING CYTOSKELETAL PROTEIN"/>
    <property type="match status" value="1"/>
</dbReference>
<evidence type="ECO:0000313" key="4">
    <source>
        <dbReference type="Proteomes" id="UP000285232"/>
    </source>
</evidence>